<dbReference type="CDD" id="cd05344">
    <property type="entry name" value="BKR_like_SDR_like"/>
    <property type="match status" value="1"/>
</dbReference>
<dbReference type="OrthoDB" id="9803333at2"/>
<name>A0A0A1MD34_9BACI</name>
<dbReference type="STRING" id="545501.BN997_00806"/>
<gene>
    <name evidence="3" type="primary">ywfH</name>
    <name evidence="3" type="ORF">BN997_00806</name>
</gene>
<dbReference type="FunFam" id="3.40.50.720:FF:000084">
    <property type="entry name" value="Short-chain dehydrogenase reductase"/>
    <property type="match status" value="1"/>
</dbReference>
<sequence>MDLKLTNKKVLVLASSRGIGREIANRYAEEGASVIITGRNEDTLKKTAAELSNQTGSEVIPFVTDVSKKEDIARLFAFVKEQFGVLDVLISNAGGPPVIDFESSEETDWYDAFELTLMSAIRAMKEAIPLMKTNGQGRILYIASTSIKEPISELLLSNIFRSGVQALCKSLAADYAANDILINIVGPGKIDTDRLRSLDEKNAEKNQVALEDWKNKVQASIPIGRYGTPEEFADAAVFLGSYRNTYVTGQTLLIDGGVVKAY</sequence>
<dbReference type="GO" id="GO:0008206">
    <property type="term" value="P:bile acid metabolic process"/>
    <property type="evidence" value="ECO:0007669"/>
    <property type="project" value="UniProtKB-ARBA"/>
</dbReference>
<dbReference type="RefSeq" id="WP_042529834.1">
    <property type="nucleotide sequence ID" value="NZ_CDGG01000001.1"/>
</dbReference>
<dbReference type="AlphaFoldDB" id="A0A0A1MD34"/>
<dbReference type="Gene3D" id="3.40.50.720">
    <property type="entry name" value="NAD(P)-binding Rossmann-like Domain"/>
    <property type="match status" value="1"/>
</dbReference>
<evidence type="ECO:0000313" key="4">
    <source>
        <dbReference type="Proteomes" id="UP000040453"/>
    </source>
</evidence>
<dbReference type="Proteomes" id="UP000040453">
    <property type="component" value="Unassembled WGS sequence"/>
</dbReference>
<dbReference type="EMBL" id="CDGG01000001">
    <property type="protein sequence ID" value="CEI80993.1"/>
    <property type="molecule type" value="Genomic_DNA"/>
</dbReference>
<evidence type="ECO:0000313" key="3">
    <source>
        <dbReference type="EMBL" id="CEI80993.1"/>
    </source>
</evidence>
<proteinExistence type="inferred from homology"/>
<dbReference type="SUPFAM" id="SSF51735">
    <property type="entry name" value="NAD(P)-binding Rossmann-fold domains"/>
    <property type="match status" value="1"/>
</dbReference>
<dbReference type="InterPro" id="IPR050259">
    <property type="entry name" value="SDR"/>
</dbReference>
<keyword evidence="2" id="KW-0560">Oxidoreductase</keyword>
<dbReference type="PRINTS" id="PR00081">
    <property type="entry name" value="GDHRDH"/>
</dbReference>
<dbReference type="GO" id="GO:0016491">
    <property type="term" value="F:oxidoreductase activity"/>
    <property type="evidence" value="ECO:0007669"/>
    <property type="project" value="UniProtKB-KW"/>
</dbReference>
<dbReference type="PANTHER" id="PTHR42879">
    <property type="entry name" value="3-OXOACYL-(ACYL-CARRIER-PROTEIN) REDUCTASE"/>
    <property type="match status" value="1"/>
</dbReference>
<organism evidence="3 4">
    <name type="scientific">Oceanobacillus oncorhynchi</name>
    <dbReference type="NCBI Taxonomy" id="545501"/>
    <lineage>
        <taxon>Bacteria</taxon>
        <taxon>Bacillati</taxon>
        <taxon>Bacillota</taxon>
        <taxon>Bacilli</taxon>
        <taxon>Bacillales</taxon>
        <taxon>Bacillaceae</taxon>
        <taxon>Oceanobacillus</taxon>
    </lineage>
</organism>
<evidence type="ECO:0000256" key="1">
    <source>
        <dbReference type="ARBA" id="ARBA00006484"/>
    </source>
</evidence>
<dbReference type="Pfam" id="PF13561">
    <property type="entry name" value="adh_short_C2"/>
    <property type="match status" value="1"/>
</dbReference>
<protein>
    <submittedName>
        <fullName evidence="3">Bacilysin biosynthesis oxidoreductase YwfH</fullName>
    </submittedName>
</protein>
<dbReference type="InterPro" id="IPR036291">
    <property type="entry name" value="NAD(P)-bd_dom_sf"/>
</dbReference>
<dbReference type="PANTHER" id="PTHR42879:SF6">
    <property type="entry name" value="NADPH-DEPENDENT REDUCTASE BACG"/>
    <property type="match status" value="1"/>
</dbReference>
<dbReference type="InterPro" id="IPR002347">
    <property type="entry name" value="SDR_fam"/>
</dbReference>
<reference evidence="3 4" key="1">
    <citation type="submission" date="2014-11" db="EMBL/GenBank/DDBJ databases">
        <authorList>
            <person name="Urmite Genomes Urmite Genomes"/>
        </authorList>
    </citation>
    <scope>NUCLEOTIDE SEQUENCE [LARGE SCALE GENOMIC DNA]</scope>
    <source>
        <strain evidence="3 4">Oc5</strain>
    </source>
</reference>
<accession>A0A0A1MD34</accession>
<evidence type="ECO:0000256" key="2">
    <source>
        <dbReference type="ARBA" id="ARBA00023002"/>
    </source>
</evidence>
<comment type="similarity">
    <text evidence="1">Belongs to the short-chain dehydrogenases/reductases (SDR) family.</text>
</comment>
<keyword evidence="4" id="KW-1185">Reference proteome</keyword>